<accession>A0A0K0CXF1</accession>
<evidence type="ECO:0000313" key="3">
    <source>
        <dbReference type="WBParaSite" id="ACAC_0000224401-mRNA-1"/>
    </source>
</evidence>
<feature type="signal peptide" evidence="1">
    <location>
        <begin position="1"/>
        <end position="18"/>
    </location>
</feature>
<sequence>MFGCFLLTLCICSTLVACYTCRAIRKSLRWQMVHTPNRNVVFNHSEPIHYIHIPTTRTTAPKYPYGTRP</sequence>
<evidence type="ECO:0000256" key="1">
    <source>
        <dbReference type="SAM" id="SignalP"/>
    </source>
</evidence>
<evidence type="ECO:0000313" key="2">
    <source>
        <dbReference type="Proteomes" id="UP000035642"/>
    </source>
</evidence>
<protein>
    <submittedName>
        <fullName evidence="3">Secreted protein</fullName>
    </submittedName>
</protein>
<dbReference type="Proteomes" id="UP000035642">
    <property type="component" value="Unassembled WGS sequence"/>
</dbReference>
<proteinExistence type="predicted"/>
<keyword evidence="2" id="KW-1185">Reference proteome</keyword>
<organism evidence="2 3">
    <name type="scientific">Angiostrongylus cantonensis</name>
    <name type="common">Rat lungworm</name>
    <dbReference type="NCBI Taxonomy" id="6313"/>
    <lineage>
        <taxon>Eukaryota</taxon>
        <taxon>Metazoa</taxon>
        <taxon>Ecdysozoa</taxon>
        <taxon>Nematoda</taxon>
        <taxon>Chromadorea</taxon>
        <taxon>Rhabditida</taxon>
        <taxon>Rhabditina</taxon>
        <taxon>Rhabditomorpha</taxon>
        <taxon>Strongyloidea</taxon>
        <taxon>Metastrongylidae</taxon>
        <taxon>Angiostrongylus</taxon>
    </lineage>
</organism>
<keyword evidence="1" id="KW-0732">Signal</keyword>
<dbReference type="AlphaFoldDB" id="A0A0K0CXF1"/>
<name>A0A0K0CXF1_ANGCA</name>
<feature type="chain" id="PRO_5005326275" evidence="1">
    <location>
        <begin position="19"/>
        <end position="69"/>
    </location>
</feature>
<reference evidence="3" key="2">
    <citation type="submission" date="2017-02" db="UniProtKB">
        <authorList>
            <consortium name="WormBaseParasite"/>
        </authorList>
    </citation>
    <scope>IDENTIFICATION</scope>
</reference>
<dbReference type="WBParaSite" id="ACAC_0000224401-mRNA-1">
    <property type="protein sequence ID" value="ACAC_0000224401-mRNA-1"/>
    <property type="gene ID" value="ACAC_0000224401"/>
</dbReference>
<reference evidence="2" key="1">
    <citation type="submission" date="2012-09" db="EMBL/GenBank/DDBJ databases">
        <authorList>
            <person name="Martin A.A."/>
        </authorList>
    </citation>
    <scope>NUCLEOTIDE SEQUENCE</scope>
</reference>